<feature type="domain" description="Glycosyltransferase 2-like" evidence="2">
    <location>
        <begin position="4"/>
        <end position="139"/>
    </location>
</feature>
<organism evidence="4 5">
    <name type="scientific">Aquella oligotrophica</name>
    <dbReference type="NCBI Taxonomy" id="2067065"/>
    <lineage>
        <taxon>Bacteria</taxon>
        <taxon>Pseudomonadati</taxon>
        <taxon>Pseudomonadota</taxon>
        <taxon>Betaproteobacteria</taxon>
        <taxon>Neisseriales</taxon>
        <taxon>Neisseriaceae</taxon>
        <taxon>Aquella</taxon>
    </lineage>
</organism>
<evidence type="ECO:0000259" key="2">
    <source>
        <dbReference type="Pfam" id="PF00535"/>
    </source>
</evidence>
<keyword evidence="5" id="KW-1185">Reference proteome</keyword>
<keyword evidence="1 4" id="KW-0808">Transferase</keyword>
<dbReference type="RefSeq" id="WP_102950915.1">
    <property type="nucleotide sequence ID" value="NZ_CP024847.1"/>
</dbReference>
<evidence type="ECO:0000313" key="5">
    <source>
        <dbReference type="Proteomes" id="UP000236655"/>
    </source>
</evidence>
<evidence type="ECO:0000313" key="4">
    <source>
        <dbReference type="EMBL" id="AUR51616.1"/>
    </source>
</evidence>
<sequence>MKLSLIISTYNRPDTLELVLKSIQVQELDENITANQVEILVADDGSKEDTAQLVAQFQQNFPFRLIHVWHEDNGFRLAAIRNLAVSKSSGDYLVFIDGDCLVAKDFILNQFRLAEAGYFVGGNRVLLSEKYTHKALSGKLINIASNCIFKSIWDRISGKTNKWLPALRLDTNAAWRKKHASNWRRPKGCNMALWRKDYLTVNGFDESFSGWGMKMLIFWCAYFMQE</sequence>
<feature type="domain" description="Galactosyltransferase C-terminal" evidence="3">
    <location>
        <begin position="182"/>
        <end position="213"/>
    </location>
</feature>
<accession>A0A2I7N573</accession>
<name>A0A2I7N573_9NEIS</name>
<dbReference type="Pfam" id="PF00535">
    <property type="entry name" value="Glycos_transf_2"/>
    <property type="match status" value="1"/>
</dbReference>
<reference evidence="5" key="1">
    <citation type="submission" date="2017-11" db="EMBL/GenBank/DDBJ databases">
        <authorList>
            <person name="Chan K.G."/>
            <person name="Lee L.S."/>
        </authorList>
    </citation>
    <scope>NUCLEOTIDE SEQUENCE [LARGE SCALE GENOMIC DNA]</scope>
    <source>
        <strain evidence="5">DSM 100970</strain>
    </source>
</reference>
<dbReference type="Pfam" id="PF02709">
    <property type="entry name" value="Glyco_transf_7C"/>
    <property type="match status" value="1"/>
</dbReference>
<dbReference type="InterPro" id="IPR029044">
    <property type="entry name" value="Nucleotide-diphossugar_trans"/>
</dbReference>
<gene>
    <name evidence="4" type="ORF">CUN60_04690</name>
</gene>
<dbReference type="GO" id="GO:0016740">
    <property type="term" value="F:transferase activity"/>
    <property type="evidence" value="ECO:0007669"/>
    <property type="project" value="UniProtKB-KW"/>
</dbReference>
<dbReference type="InterPro" id="IPR001173">
    <property type="entry name" value="Glyco_trans_2-like"/>
</dbReference>
<dbReference type="EMBL" id="CP024847">
    <property type="protein sequence ID" value="AUR51616.1"/>
    <property type="molecule type" value="Genomic_DNA"/>
</dbReference>
<dbReference type="PANTHER" id="PTHR43685">
    <property type="entry name" value="GLYCOSYLTRANSFERASE"/>
    <property type="match status" value="1"/>
</dbReference>
<evidence type="ECO:0000259" key="3">
    <source>
        <dbReference type="Pfam" id="PF02709"/>
    </source>
</evidence>
<dbReference type="OrthoDB" id="9815923at2"/>
<dbReference type="InterPro" id="IPR050834">
    <property type="entry name" value="Glycosyltransf_2"/>
</dbReference>
<dbReference type="Gene3D" id="3.90.550.10">
    <property type="entry name" value="Spore Coat Polysaccharide Biosynthesis Protein SpsA, Chain A"/>
    <property type="match status" value="1"/>
</dbReference>
<dbReference type="Proteomes" id="UP000236655">
    <property type="component" value="Chromosome"/>
</dbReference>
<dbReference type="SUPFAM" id="SSF53448">
    <property type="entry name" value="Nucleotide-diphospho-sugar transferases"/>
    <property type="match status" value="1"/>
</dbReference>
<evidence type="ECO:0000256" key="1">
    <source>
        <dbReference type="ARBA" id="ARBA00022679"/>
    </source>
</evidence>
<dbReference type="InterPro" id="IPR027791">
    <property type="entry name" value="Galactosyl_T_C"/>
</dbReference>
<dbReference type="AlphaFoldDB" id="A0A2I7N573"/>
<proteinExistence type="predicted"/>
<dbReference type="PANTHER" id="PTHR43685:SF3">
    <property type="entry name" value="SLR2126 PROTEIN"/>
    <property type="match status" value="1"/>
</dbReference>
<protein>
    <submittedName>
        <fullName evidence="4">Glycosyl transferase family 2</fullName>
    </submittedName>
</protein>
<dbReference type="KEGG" id="nba:CUN60_04690"/>